<accession>A0AB33C0E6</accession>
<evidence type="ECO:0000313" key="2">
    <source>
        <dbReference type="Proteomes" id="UP000192439"/>
    </source>
</evidence>
<dbReference type="EMBL" id="CP020771">
    <property type="protein sequence ID" value="ARI83050.1"/>
    <property type="molecule type" value="Genomic_DNA"/>
</dbReference>
<evidence type="ECO:0000313" key="1">
    <source>
        <dbReference type="EMBL" id="ARI83050.1"/>
    </source>
</evidence>
<organism evidence="1 2">
    <name type="scientific">Microcystis aeruginosa PCC 7806SL</name>
    <dbReference type="NCBI Taxonomy" id="1903187"/>
    <lineage>
        <taxon>Bacteria</taxon>
        <taxon>Bacillati</taxon>
        <taxon>Cyanobacteriota</taxon>
        <taxon>Cyanophyceae</taxon>
        <taxon>Oscillatoriophycideae</taxon>
        <taxon>Chroococcales</taxon>
        <taxon>Microcystaceae</taxon>
        <taxon>Microcystis</taxon>
    </lineage>
</organism>
<dbReference type="AlphaFoldDB" id="A0AB33C0E6"/>
<name>A0AB33C0E6_MICA7</name>
<keyword evidence="2" id="KW-1185">Reference proteome</keyword>
<dbReference type="Proteomes" id="UP000192439">
    <property type="component" value="Chromosome"/>
</dbReference>
<protein>
    <submittedName>
        <fullName evidence="1">Uncharacterized protein</fullName>
    </submittedName>
</protein>
<reference evidence="1 2" key="1">
    <citation type="journal article" date="2018" name="Harmful Algae">
        <title>The highly heterogeneous methylated genomes and diverse restriction-modification systems of bloom-forming Microcystis.</title>
        <authorList>
            <person name="Zhao L."/>
            <person name="Song Y."/>
            <person name="Li L."/>
            <person name="Gan N."/>
            <person name="Brand J.J."/>
            <person name="Song L."/>
        </authorList>
    </citation>
    <scope>NUCLEOTIDE SEQUENCE [LARGE SCALE GENOMIC DNA]</scope>
    <source>
        <strain evidence="1 2">PCC 7806SL</strain>
    </source>
</reference>
<sequence>MGNLAVKPLYSLEKLIEWKLEDHNQCVSFDLSLYSLEKLIEWKLHKNRSK</sequence>
<proteinExistence type="predicted"/>
<gene>
    <name evidence="1" type="ORF">BH695_3771</name>
</gene>